<evidence type="ECO:0000256" key="5">
    <source>
        <dbReference type="ARBA" id="ARBA00023043"/>
    </source>
</evidence>
<dbReference type="GO" id="GO:0005886">
    <property type="term" value="C:plasma membrane"/>
    <property type="evidence" value="ECO:0007669"/>
    <property type="project" value="TreeGrafter"/>
</dbReference>
<name>A0AAD9FJA5_DISEL</name>
<evidence type="ECO:0000256" key="4">
    <source>
        <dbReference type="ARBA" id="ARBA00022989"/>
    </source>
</evidence>
<dbReference type="EMBL" id="JASDAP010000004">
    <property type="protein sequence ID" value="KAK1903874.1"/>
    <property type="molecule type" value="Genomic_DNA"/>
</dbReference>
<keyword evidence="4 7" id="KW-1133">Transmembrane helix</keyword>
<dbReference type="PANTHER" id="PTHR10582">
    <property type="entry name" value="TRANSIENT RECEPTOR POTENTIAL ION CHANNEL PROTEIN"/>
    <property type="match status" value="1"/>
</dbReference>
<evidence type="ECO:0000259" key="8">
    <source>
        <dbReference type="Pfam" id="PF00520"/>
    </source>
</evidence>
<sequence>MRSPETHLTGNHANVSLALLRLTGQLQVVVQQGKLDLIMNPVFLKLIQEVIKEVQDVIRSNRKLRLWQRWAELRLHDDLRCLHPMNVFDWLVYSLLAASFSVHVADVLQPCTSLHNCSLRLFSVSIIFLWLRLMKHVRAFRLMGPFIVMLGNIMGDVMCFLFLYAEIFIPYACSFWIIFGELELALAPCSSFNRKRSACEVSRSDARSGARGQVRPGCARGAALAELLTSAVSRAEKERNSELKASSL</sequence>
<evidence type="ECO:0000256" key="2">
    <source>
        <dbReference type="ARBA" id="ARBA00022692"/>
    </source>
</evidence>
<accession>A0AAD9FJA5</accession>
<evidence type="ECO:0000256" key="1">
    <source>
        <dbReference type="ARBA" id="ARBA00004141"/>
    </source>
</evidence>
<comment type="subcellular location">
    <subcellularLocation>
        <location evidence="1">Membrane</location>
        <topology evidence="1">Multi-pass membrane protein</topology>
    </subcellularLocation>
</comment>
<evidence type="ECO:0000313" key="9">
    <source>
        <dbReference type="EMBL" id="KAK1903874.1"/>
    </source>
</evidence>
<feature type="domain" description="Ion transport" evidence="8">
    <location>
        <begin position="83"/>
        <end position="180"/>
    </location>
</feature>
<dbReference type="Proteomes" id="UP001228049">
    <property type="component" value="Unassembled WGS sequence"/>
</dbReference>
<feature type="transmembrane region" description="Helical" evidence="7">
    <location>
        <begin position="169"/>
        <end position="187"/>
    </location>
</feature>
<keyword evidence="5" id="KW-0040">ANK repeat</keyword>
<dbReference type="GO" id="GO:0098703">
    <property type="term" value="P:calcium ion import across plasma membrane"/>
    <property type="evidence" value="ECO:0007669"/>
    <property type="project" value="TreeGrafter"/>
</dbReference>
<proteinExistence type="predicted"/>
<keyword evidence="3" id="KW-0677">Repeat</keyword>
<keyword evidence="9" id="KW-0675">Receptor</keyword>
<evidence type="ECO:0000256" key="7">
    <source>
        <dbReference type="SAM" id="Phobius"/>
    </source>
</evidence>
<dbReference type="InterPro" id="IPR005821">
    <property type="entry name" value="Ion_trans_dom"/>
</dbReference>
<gene>
    <name evidence="9" type="ORF">KUDE01_011060</name>
</gene>
<dbReference type="AlphaFoldDB" id="A0AAD9FJA5"/>
<keyword evidence="10" id="KW-1185">Reference proteome</keyword>
<dbReference type="PANTHER" id="PTHR10582:SF33">
    <property type="entry name" value="TRANSIENT RECEPTOR POTENTIAL CHANNEL PYREXIA"/>
    <property type="match status" value="1"/>
</dbReference>
<evidence type="ECO:0000256" key="3">
    <source>
        <dbReference type="ARBA" id="ARBA00022737"/>
    </source>
</evidence>
<feature type="transmembrane region" description="Helical" evidence="7">
    <location>
        <begin position="143"/>
        <end position="163"/>
    </location>
</feature>
<protein>
    <submittedName>
        <fullName evidence="9">Transient receptor potential cation channel subfamily V member 5</fullName>
    </submittedName>
</protein>
<comment type="caution">
    <text evidence="9">The sequence shown here is derived from an EMBL/GenBank/DDBJ whole genome shotgun (WGS) entry which is preliminary data.</text>
</comment>
<evidence type="ECO:0000313" key="10">
    <source>
        <dbReference type="Proteomes" id="UP001228049"/>
    </source>
</evidence>
<reference evidence="9" key="1">
    <citation type="submission" date="2023-04" db="EMBL/GenBank/DDBJ databases">
        <title>Chromosome-level genome of Chaenocephalus aceratus.</title>
        <authorList>
            <person name="Park H."/>
        </authorList>
    </citation>
    <scope>NUCLEOTIDE SEQUENCE</scope>
    <source>
        <strain evidence="9">DE</strain>
        <tissue evidence="9">Muscle</tissue>
    </source>
</reference>
<organism evidence="9 10">
    <name type="scientific">Dissostichus eleginoides</name>
    <name type="common">Patagonian toothfish</name>
    <name type="synonym">Dissostichus amissus</name>
    <dbReference type="NCBI Taxonomy" id="100907"/>
    <lineage>
        <taxon>Eukaryota</taxon>
        <taxon>Metazoa</taxon>
        <taxon>Chordata</taxon>
        <taxon>Craniata</taxon>
        <taxon>Vertebrata</taxon>
        <taxon>Euteleostomi</taxon>
        <taxon>Actinopterygii</taxon>
        <taxon>Neopterygii</taxon>
        <taxon>Teleostei</taxon>
        <taxon>Neoteleostei</taxon>
        <taxon>Acanthomorphata</taxon>
        <taxon>Eupercaria</taxon>
        <taxon>Perciformes</taxon>
        <taxon>Notothenioidei</taxon>
        <taxon>Nototheniidae</taxon>
        <taxon>Dissostichus</taxon>
    </lineage>
</organism>
<evidence type="ECO:0000256" key="6">
    <source>
        <dbReference type="ARBA" id="ARBA00023136"/>
    </source>
</evidence>
<keyword evidence="6 7" id="KW-0472">Membrane</keyword>
<dbReference type="InterPro" id="IPR024862">
    <property type="entry name" value="TRPV"/>
</dbReference>
<dbReference type="Pfam" id="PF00520">
    <property type="entry name" value="Ion_trans"/>
    <property type="match status" value="1"/>
</dbReference>
<dbReference type="GO" id="GO:0005262">
    <property type="term" value="F:calcium channel activity"/>
    <property type="evidence" value="ECO:0007669"/>
    <property type="project" value="TreeGrafter"/>
</dbReference>
<keyword evidence="2 7" id="KW-0812">Transmembrane</keyword>